<dbReference type="EMBL" id="MTEI01000029">
    <property type="protein sequence ID" value="OQW85921.1"/>
    <property type="molecule type" value="Genomic_DNA"/>
</dbReference>
<dbReference type="SUPFAM" id="SSF47090">
    <property type="entry name" value="PGBD-like"/>
    <property type="match status" value="1"/>
</dbReference>
<gene>
    <name evidence="3" type="ORF">BWK72_19775</name>
</gene>
<sequence>MRRILRVLTCIAIGLFLGISGCASIEQQYAGYKVIDKDILHGTRKVPVRVTSCVTPRGQIVCERRYGAFDECSLQCKTPENTWIERPKGYGGYEDKPFTEYYLVLQSPSGSVEKKETNEQQFRAAVVGQTVGASARVPSPAPVTRSSTQGFVGVDATRSSDNSSQSTHDPESAKSVVRTISVSDAQSKLNSLGFDVGLPDGLAGSRTVRAIRTFQASRKIAVSGKLDQATISELFK</sequence>
<accession>A0A1W9KP91</accession>
<dbReference type="InterPro" id="IPR036366">
    <property type="entry name" value="PGBDSf"/>
</dbReference>
<name>A0A1W9KP91_9BURK</name>
<dbReference type="AlphaFoldDB" id="A0A1W9KP91"/>
<feature type="region of interest" description="Disordered" evidence="1">
    <location>
        <begin position="133"/>
        <end position="177"/>
    </location>
</feature>
<evidence type="ECO:0000256" key="1">
    <source>
        <dbReference type="SAM" id="MobiDB-lite"/>
    </source>
</evidence>
<organism evidence="3 4">
    <name type="scientific">Rhodoferax ferrireducens</name>
    <dbReference type="NCBI Taxonomy" id="192843"/>
    <lineage>
        <taxon>Bacteria</taxon>
        <taxon>Pseudomonadati</taxon>
        <taxon>Pseudomonadota</taxon>
        <taxon>Betaproteobacteria</taxon>
        <taxon>Burkholderiales</taxon>
        <taxon>Comamonadaceae</taxon>
        <taxon>Rhodoferax</taxon>
    </lineage>
</organism>
<protein>
    <recommendedName>
        <fullName evidence="2">Peptidoglycan binding-like domain-containing protein</fullName>
    </recommendedName>
</protein>
<dbReference type="PROSITE" id="PS51257">
    <property type="entry name" value="PROKAR_LIPOPROTEIN"/>
    <property type="match status" value="1"/>
</dbReference>
<dbReference type="InterPro" id="IPR036365">
    <property type="entry name" value="PGBD-like_sf"/>
</dbReference>
<feature type="compositionally biased region" description="Polar residues" evidence="1">
    <location>
        <begin position="157"/>
        <end position="167"/>
    </location>
</feature>
<feature type="domain" description="Peptidoglycan binding-like" evidence="2">
    <location>
        <begin position="182"/>
        <end position="232"/>
    </location>
</feature>
<proteinExistence type="predicted"/>
<evidence type="ECO:0000313" key="3">
    <source>
        <dbReference type="EMBL" id="OQW85921.1"/>
    </source>
</evidence>
<dbReference type="Proteomes" id="UP000192505">
    <property type="component" value="Unassembled WGS sequence"/>
</dbReference>
<comment type="caution">
    <text evidence="3">The sequence shown here is derived from an EMBL/GenBank/DDBJ whole genome shotgun (WGS) entry which is preliminary data.</text>
</comment>
<dbReference type="InterPro" id="IPR002477">
    <property type="entry name" value="Peptidoglycan-bd-like"/>
</dbReference>
<dbReference type="Pfam" id="PF01471">
    <property type="entry name" value="PG_binding_1"/>
    <property type="match status" value="1"/>
</dbReference>
<evidence type="ECO:0000259" key="2">
    <source>
        <dbReference type="Pfam" id="PF01471"/>
    </source>
</evidence>
<evidence type="ECO:0000313" key="4">
    <source>
        <dbReference type="Proteomes" id="UP000192505"/>
    </source>
</evidence>
<dbReference type="Gene3D" id="1.10.101.10">
    <property type="entry name" value="PGBD-like superfamily/PGBD"/>
    <property type="match status" value="1"/>
</dbReference>
<reference evidence="3 4" key="1">
    <citation type="submission" date="2017-01" db="EMBL/GenBank/DDBJ databases">
        <title>Novel large sulfur bacteria in the metagenomes of groundwater-fed chemosynthetic microbial mats in the Lake Huron basin.</title>
        <authorList>
            <person name="Sharrar A.M."/>
            <person name="Flood B.E."/>
            <person name="Bailey J.V."/>
            <person name="Jones D.S."/>
            <person name="Biddanda B."/>
            <person name="Ruberg S.A."/>
            <person name="Marcus D.N."/>
            <person name="Dick G.J."/>
        </authorList>
    </citation>
    <scope>NUCLEOTIDE SEQUENCE [LARGE SCALE GENOMIC DNA]</scope>
    <source>
        <strain evidence="3">A7</strain>
    </source>
</reference>